<dbReference type="AlphaFoldDB" id="V6CL96"/>
<keyword evidence="2" id="KW-1185">Reference proteome</keyword>
<dbReference type="HOGENOM" id="CLU_2778169_0_0_1"/>
<dbReference type="CTD" id="24105053"/>
<accession>V6CL96</accession>
<dbReference type="KEGG" id="cel:CELE_Y18H1A.18"/>
<dbReference type="Proteomes" id="UP000001940">
    <property type="component" value="Chromosome I"/>
</dbReference>
<dbReference type="InParanoid" id="V6CL96"/>
<protein>
    <submittedName>
        <fullName evidence="1">Ovule protein</fullName>
    </submittedName>
</protein>
<dbReference type="WormBase" id="Y18H1A.18">
    <property type="protein sequence ID" value="CE49271"/>
    <property type="gene ID" value="WBGene00236789"/>
</dbReference>
<evidence type="ECO:0000313" key="3">
    <source>
        <dbReference type="WormBase" id="Y18H1A.18"/>
    </source>
</evidence>
<reference evidence="1 2" key="1">
    <citation type="journal article" date="1998" name="Science">
        <title>Genome sequence of the nematode C. elegans: a platform for investigating biology.</title>
        <authorList>
            <consortium name="The C. elegans sequencing consortium"/>
            <person name="Sulson J.E."/>
            <person name="Waterston R."/>
        </authorList>
    </citation>
    <scope>NUCLEOTIDE SEQUENCE [LARGE SCALE GENOMIC DNA]</scope>
    <source>
        <strain evidence="1 2">Bristol N2</strain>
    </source>
</reference>
<organism evidence="1 2">
    <name type="scientific">Caenorhabditis elegans</name>
    <dbReference type="NCBI Taxonomy" id="6239"/>
    <lineage>
        <taxon>Eukaryota</taxon>
        <taxon>Metazoa</taxon>
        <taxon>Ecdysozoa</taxon>
        <taxon>Nematoda</taxon>
        <taxon>Chromadorea</taxon>
        <taxon>Rhabditida</taxon>
        <taxon>Rhabditina</taxon>
        <taxon>Rhabditomorpha</taxon>
        <taxon>Rhabditoidea</taxon>
        <taxon>Rhabditidae</taxon>
        <taxon>Peloderinae</taxon>
        <taxon>Caenorhabditis</taxon>
    </lineage>
</organism>
<dbReference type="AGR" id="WB:WBGene00236789"/>
<sequence length="69" mass="7862">MRKSVMRFQRSFMYSLLTGFQKTVTGTFQLVIAHCSLFMLLITNESTQFSLKLSSPAVSLNLIMLEIVL</sequence>
<dbReference type="Bgee" id="WBGene00236789">
    <property type="expression patterns" value="Expressed in larva and 1 other cell type or tissue"/>
</dbReference>
<dbReference type="EMBL" id="BX284601">
    <property type="protein sequence ID" value="CDK13371.1"/>
    <property type="molecule type" value="Genomic_DNA"/>
</dbReference>
<evidence type="ECO:0000313" key="1">
    <source>
        <dbReference type="EMBL" id="CDK13371.1"/>
    </source>
</evidence>
<dbReference type="RefSeq" id="NP_001293183.1">
    <property type="nucleotide sequence ID" value="NM_001306254.1"/>
</dbReference>
<name>V6CL96_CAEEL</name>
<proteinExistence type="predicted"/>
<evidence type="ECO:0000313" key="2">
    <source>
        <dbReference type="Proteomes" id="UP000001940"/>
    </source>
</evidence>
<gene>
    <name evidence="1" type="ORF">CELE_Y18H1A.18</name>
    <name evidence="1 3" type="ORF">Y18H1A.18</name>
</gene>
<dbReference type="GeneID" id="24105053"/>